<dbReference type="AlphaFoldDB" id="A0A4V3UZ67"/>
<dbReference type="PANTHER" id="PTHR35011">
    <property type="entry name" value="2,3-DIKETO-L-GULONATE TRAP TRANSPORTER SMALL PERMEASE PROTEIN YIAM"/>
    <property type="match status" value="1"/>
</dbReference>
<evidence type="ECO:0000256" key="4">
    <source>
        <dbReference type="ARBA" id="ARBA00022519"/>
    </source>
</evidence>
<evidence type="ECO:0000313" key="11">
    <source>
        <dbReference type="EMBL" id="THD75052.1"/>
    </source>
</evidence>
<organism evidence="11 12">
    <name type="scientific">Thalassobius vesicularis</name>
    <dbReference type="NCBI Taxonomy" id="1294297"/>
    <lineage>
        <taxon>Bacteria</taxon>
        <taxon>Pseudomonadati</taxon>
        <taxon>Pseudomonadota</taxon>
        <taxon>Alphaproteobacteria</taxon>
        <taxon>Rhodobacterales</taxon>
        <taxon>Roseobacteraceae</taxon>
        <taxon>Thalassovita</taxon>
    </lineage>
</organism>
<evidence type="ECO:0000256" key="3">
    <source>
        <dbReference type="ARBA" id="ARBA00022475"/>
    </source>
</evidence>
<keyword evidence="4 9" id="KW-0997">Cell inner membrane</keyword>
<comment type="subunit">
    <text evidence="9">The complex comprises the extracytoplasmic solute receptor protein and the two transmembrane proteins.</text>
</comment>
<accession>A0A4V3UZ67</accession>
<comment type="similarity">
    <text evidence="8 9">Belongs to the TRAP transporter small permease family.</text>
</comment>
<evidence type="ECO:0000256" key="7">
    <source>
        <dbReference type="ARBA" id="ARBA00023136"/>
    </source>
</evidence>
<dbReference type="OrthoDB" id="9797534at2"/>
<evidence type="ECO:0000256" key="9">
    <source>
        <dbReference type="RuleBase" id="RU369079"/>
    </source>
</evidence>
<comment type="subcellular location">
    <subcellularLocation>
        <location evidence="1 9">Cell inner membrane</location>
        <topology evidence="1 9">Multi-pass membrane protein</topology>
    </subcellularLocation>
</comment>
<feature type="transmembrane region" description="Helical" evidence="9">
    <location>
        <begin position="58"/>
        <end position="76"/>
    </location>
</feature>
<evidence type="ECO:0000256" key="8">
    <source>
        <dbReference type="ARBA" id="ARBA00038436"/>
    </source>
</evidence>
<comment type="caution">
    <text evidence="11">The sequence shown here is derived from an EMBL/GenBank/DDBJ whole genome shotgun (WGS) entry which is preliminary data.</text>
</comment>
<dbReference type="PANTHER" id="PTHR35011:SF10">
    <property type="entry name" value="TRAP TRANSPORTER SMALL PERMEASE PROTEIN"/>
    <property type="match status" value="1"/>
</dbReference>
<sequence>MRQILTALYKLSGAVAALCILSIAAVVFAQVCLNLVDKLAKLTTGQAIGLTIPSYADFTGFLLAAATFLGLAYALRAGGHIRVTLVTGLLGPTPRRWVEALVLAVALGMAGYATVYMGLLVAESHEYGDMTSGMVALPLWLVQLPVAIGLGVLSIALLDDLIAVLRGAAPSYEGKGENLLSE</sequence>
<evidence type="ECO:0000256" key="6">
    <source>
        <dbReference type="ARBA" id="ARBA00022989"/>
    </source>
</evidence>
<dbReference type="GO" id="GO:0022857">
    <property type="term" value="F:transmembrane transporter activity"/>
    <property type="evidence" value="ECO:0007669"/>
    <property type="project" value="UniProtKB-UniRule"/>
</dbReference>
<comment type="function">
    <text evidence="9">Part of the tripartite ATP-independent periplasmic (TRAP) transport system.</text>
</comment>
<evidence type="ECO:0000259" key="10">
    <source>
        <dbReference type="Pfam" id="PF04290"/>
    </source>
</evidence>
<keyword evidence="3" id="KW-1003">Cell membrane</keyword>
<comment type="caution">
    <text evidence="9">Lacks conserved residue(s) required for the propagation of feature annotation.</text>
</comment>
<keyword evidence="12" id="KW-1185">Reference proteome</keyword>
<dbReference type="InterPro" id="IPR055348">
    <property type="entry name" value="DctQ"/>
</dbReference>
<name>A0A4V3UZ67_9RHOB</name>
<evidence type="ECO:0000256" key="5">
    <source>
        <dbReference type="ARBA" id="ARBA00022692"/>
    </source>
</evidence>
<feature type="transmembrane region" description="Helical" evidence="9">
    <location>
        <begin position="97"/>
        <end position="119"/>
    </location>
</feature>
<feature type="transmembrane region" description="Helical" evidence="9">
    <location>
        <begin position="139"/>
        <end position="158"/>
    </location>
</feature>
<dbReference type="InterPro" id="IPR007387">
    <property type="entry name" value="TRAP_DctQ"/>
</dbReference>
<dbReference type="GO" id="GO:0015740">
    <property type="term" value="P:C4-dicarboxylate transport"/>
    <property type="evidence" value="ECO:0007669"/>
    <property type="project" value="TreeGrafter"/>
</dbReference>
<dbReference type="Proteomes" id="UP000306113">
    <property type="component" value="Unassembled WGS sequence"/>
</dbReference>
<reference evidence="11 12" key="1">
    <citation type="submission" date="2019-04" db="EMBL/GenBank/DDBJ databases">
        <title>Draft genome sequence of Youngimonas vesicularis.</title>
        <authorList>
            <person name="Hameed A."/>
        </authorList>
    </citation>
    <scope>NUCLEOTIDE SEQUENCE [LARGE SCALE GENOMIC DNA]</scope>
    <source>
        <strain evidence="11 12">CC-AMW-E</strain>
    </source>
</reference>
<keyword evidence="7 9" id="KW-0472">Membrane</keyword>
<keyword evidence="6 9" id="KW-1133">Transmembrane helix</keyword>
<evidence type="ECO:0000256" key="1">
    <source>
        <dbReference type="ARBA" id="ARBA00004429"/>
    </source>
</evidence>
<proteinExistence type="inferred from homology"/>
<keyword evidence="2 9" id="KW-0813">Transport</keyword>
<keyword evidence="5 9" id="KW-0812">Transmembrane</keyword>
<protein>
    <recommendedName>
        <fullName evidence="9">TRAP transporter small permease protein</fullName>
    </recommendedName>
</protein>
<dbReference type="GO" id="GO:0005886">
    <property type="term" value="C:plasma membrane"/>
    <property type="evidence" value="ECO:0007669"/>
    <property type="project" value="UniProtKB-SubCell"/>
</dbReference>
<dbReference type="Pfam" id="PF04290">
    <property type="entry name" value="DctQ"/>
    <property type="match status" value="1"/>
</dbReference>
<evidence type="ECO:0000256" key="2">
    <source>
        <dbReference type="ARBA" id="ARBA00022448"/>
    </source>
</evidence>
<dbReference type="RefSeq" id="WP_136338909.1">
    <property type="nucleotide sequence ID" value="NZ_SSMD01000003.1"/>
</dbReference>
<evidence type="ECO:0000313" key="12">
    <source>
        <dbReference type="Proteomes" id="UP000306113"/>
    </source>
</evidence>
<gene>
    <name evidence="11" type="ORF">E7681_08885</name>
</gene>
<feature type="domain" description="Tripartite ATP-independent periplasmic transporters DctQ component" evidence="10">
    <location>
        <begin position="53"/>
        <end position="166"/>
    </location>
</feature>
<dbReference type="EMBL" id="SSMD01000003">
    <property type="protein sequence ID" value="THD75052.1"/>
    <property type="molecule type" value="Genomic_DNA"/>
</dbReference>